<name>A0A565C9F3_9BRAS</name>
<dbReference type="EMBL" id="CABITT030000007">
    <property type="protein sequence ID" value="VVB10283.1"/>
    <property type="molecule type" value="Genomic_DNA"/>
</dbReference>
<gene>
    <name evidence="1" type="ORF">ANE_LOCUS20727</name>
</gene>
<proteinExistence type="predicted"/>
<dbReference type="AlphaFoldDB" id="A0A565C9F3"/>
<dbReference type="Proteomes" id="UP000489600">
    <property type="component" value="Unassembled WGS sequence"/>
</dbReference>
<reference evidence="1" key="1">
    <citation type="submission" date="2019-07" db="EMBL/GenBank/DDBJ databases">
        <authorList>
            <person name="Dittberner H."/>
        </authorList>
    </citation>
    <scope>NUCLEOTIDE SEQUENCE [LARGE SCALE GENOMIC DNA]</scope>
</reference>
<evidence type="ECO:0000313" key="2">
    <source>
        <dbReference type="Proteomes" id="UP000489600"/>
    </source>
</evidence>
<evidence type="ECO:0000313" key="1">
    <source>
        <dbReference type="EMBL" id="VVB10283.1"/>
    </source>
</evidence>
<accession>A0A565C9F3</accession>
<comment type="caution">
    <text evidence="1">The sequence shown here is derived from an EMBL/GenBank/DDBJ whole genome shotgun (WGS) entry which is preliminary data.</text>
</comment>
<protein>
    <submittedName>
        <fullName evidence="1">Uncharacterized protein</fullName>
    </submittedName>
</protein>
<sequence>MNTRVNPTNTRADVMNTEADLTNTRANQIAGNAAVIPEFLTHNRTMMETLLAKSTE</sequence>
<organism evidence="1 2">
    <name type="scientific">Arabis nemorensis</name>
    <dbReference type="NCBI Taxonomy" id="586526"/>
    <lineage>
        <taxon>Eukaryota</taxon>
        <taxon>Viridiplantae</taxon>
        <taxon>Streptophyta</taxon>
        <taxon>Embryophyta</taxon>
        <taxon>Tracheophyta</taxon>
        <taxon>Spermatophyta</taxon>
        <taxon>Magnoliopsida</taxon>
        <taxon>eudicotyledons</taxon>
        <taxon>Gunneridae</taxon>
        <taxon>Pentapetalae</taxon>
        <taxon>rosids</taxon>
        <taxon>malvids</taxon>
        <taxon>Brassicales</taxon>
        <taxon>Brassicaceae</taxon>
        <taxon>Arabideae</taxon>
        <taxon>Arabis</taxon>
    </lineage>
</organism>
<keyword evidence="2" id="KW-1185">Reference proteome</keyword>